<keyword evidence="2" id="KW-1185">Reference proteome</keyword>
<evidence type="ECO:0008006" key="3">
    <source>
        <dbReference type="Google" id="ProtNLM"/>
    </source>
</evidence>
<evidence type="ECO:0000313" key="1">
    <source>
        <dbReference type="EMBL" id="MBU2663967.1"/>
    </source>
</evidence>
<dbReference type="EMBL" id="JAHKKG010000003">
    <property type="protein sequence ID" value="MBU2663967.1"/>
    <property type="molecule type" value="Genomic_DNA"/>
</dbReference>
<comment type="caution">
    <text evidence="1">The sequence shown here is derived from an EMBL/GenBank/DDBJ whole genome shotgun (WGS) entry which is preliminary data.</text>
</comment>
<evidence type="ECO:0000313" key="2">
    <source>
        <dbReference type="Proteomes" id="UP001519654"/>
    </source>
</evidence>
<dbReference type="Proteomes" id="UP001519654">
    <property type="component" value="Unassembled WGS sequence"/>
</dbReference>
<protein>
    <recommendedName>
        <fullName evidence="3">Barstar (barnase inhibitor) domain-containing protein</fullName>
    </recommendedName>
</protein>
<dbReference type="RefSeq" id="WP_215786095.1">
    <property type="nucleotide sequence ID" value="NZ_JAHKKG010000003.1"/>
</dbReference>
<name>A0ABS5YKL9_9ACTN</name>
<proteinExistence type="predicted"/>
<reference evidence="1 2" key="1">
    <citation type="submission" date="2021-06" db="EMBL/GenBank/DDBJ databases">
        <title>Actinoplanes lichenicola sp. nov., and Actinoplanes ovalisporus sp. nov., isolated from lichen in Thailand.</title>
        <authorList>
            <person name="Saeng-In P."/>
            <person name="Kanchanasin P."/>
            <person name="Yuki M."/>
            <person name="Kudo T."/>
            <person name="Ohkuma M."/>
            <person name="Phongsopitanun W."/>
            <person name="Tanasupawat S."/>
        </authorList>
    </citation>
    <scope>NUCLEOTIDE SEQUENCE [LARGE SCALE GENOMIC DNA]</scope>
    <source>
        <strain evidence="1 2">NBRC 110975</strain>
    </source>
</reference>
<accession>A0ABS5YKL9</accession>
<organism evidence="1 2">
    <name type="scientific">Paractinoplanes bogorensis</name>
    <dbReference type="NCBI Taxonomy" id="1610840"/>
    <lineage>
        <taxon>Bacteria</taxon>
        <taxon>Bacillati</taxon>
        <taxon>Actinomycetota</taxon>
        <taxon>Actinomycetes</taxon>
        <taxon>Micromonosporales</taxon>
        <taxon>Micromonosporaceae</taxon>
        <taxon>Paractinoplanes</taxon>
    </lineage>
</organism>
<gene>
    <name evidence="1" type="ORF">KOI35_10750</name>
</gene>
<sequence length="75" mass="8238">MSIDGDFACCSADRLDEIRARPTEAFDLVVMGRLDGGIHLDIDGYMSRLGRFYPLLAAFFADAADRGFGSIFRTA</sequence>